<evidence type="ECO:0000313" key="18">
    <source>
        <dbReference type="EMBL" id="KAJ3055017.1"/>
    </source>
</evidence>
<keyword evidence="7" id="KW-0378">Hydrolase</keyword>
<dbReference type="GO" id="GO:0005886">
    <property type="term" value="C:plasma membrane"/>
    <property type="evidence" value="ECO:0007669"/>
    <property type="project" value="UniProtKB-SubCell"/>
</dbReference>
<proteinExistence type="predicted"/>
<evidence type="ECO:0000256" key="14">
    <source>
        <dbReference type="ARBA" id="ARBA00026104"/>
    </source>
</evidence>
<evidence type="ECO:0000256" key="7">
    <source>
        <dbReference type="ARBA" id="ARBA00022801"/>
    </source>
</evidence>
<dbReference type="PANTHER" id="PTHR45792">
    <property type="entry name" value="DIACYLGLYCEROL LIPASE HOMOLOG-RELATED"/>
    <property type="match status" value="1"/>
</dbReference>
<feature type="compositionally biased region" description="Low complexity" evidence="15">
    <location>
        <begin position="602"/>
        <end position="630"/>
    </location>
</feature>
<evidence type="ECO:0000256" key="5">
    <source>
        <dbReference type="ARBA" id="ARBA00022692"/>
    </source>
</evidence>
<evidence type="ECO:0000256" key="9">
    <source>
        <dbReference type="ARBA" id="ARBA00022963"/>
    </source>
</evidence>
<evidence type="ECO:0000256" key="6">
    <source>
        <dbReference type="ARBA" id="ARBA00022723"/>
    </source>
</evidence>
<keyword evidence="11" id="KW-0443">Lipid metabolism</keyword>
<keyword evidence="19" id="KW-1185">Reference proteome</keyword>
<dbReference type="Proteomes" id="UP001212841">
    <property type="component" value="Unassembled WGS sequence"/>
</dbReference>
<keyword evidence="12 16" id="KW-0472">Membrane</keyword>
<keyword evidence="5 16" id="KW-0812">Transmembrane</keyword>
<feature type="transmembrane region" description="Helical" evidence="16">
    <location>
        <begin position="32"/>
        <end position="55"/>
    </location>
</feature>
<name>A0AAD5X8G6_9FUNG</name>
<dbReference type="SUPFAM" id="SSF53474">
    <property type="entry name" value="alpha/beta-Hydrolases"/>
    <property type="match status" value="1"/>
</dbReference>
<feature type="region of interest" description="Disordered" evidence="15">
    <location>
        <begin position="223"/>
        <end position="254"/>
    </location>
</feature>
<evidence type="ECO:0000256" key="13">
    <source>
        <dbReference type="ARBA" id="ARBA00024531"/>
    </source>
</evidence>
<accession>A0AAD5X8G6</accession>
<dbReference type="GO" id="GO:0016298">
    <property type="term" value="F:lipase activity"/>
    <property type="evidence" value="ECO:0007669"/>
    <property type="project" value="TreeGrafter"/>
</dbReference>
<keyword evidence="6" id="KW-0479">Metal-binding</keyword>
<comment type="catalytic activity">
    <reaction evidence="13">
        <text>a 1,2-diacyl-sn-glycerol + H2O = a 2-acylglycerol + a fatty acid + H(+)</text>
        <dbReference type="Rhea" id="RHEA:33275"/>
        <dbReference type="ChEBI" id="CHEBI:15377"/>
        <dbReference type="ChEBI" id="CHEBI:15378"/>
        <dbReference type="ChEBI" id="CHEBI:17389"/>
        <dbReference type="ChEBI" id="CHEBI:17815"/>
        <dbReference type="ChEBI" id="CHEBI:28868"/>
        <dbReference type="EC" id="3.1.1.116"/>
    </reaction>
    <physiologicalReaction direction="left-to-right" evidence="13">
        <dbReference type="Rhea" id="RHEA:33276"/>
    </physiologicalReaction>
</comment>
<dbReference type="EC" id="3.1.1.116" evidence="14"/>
<dbReference type="InterPro" id="IPR029058">
    <property type="entry name" value="AB_hydrolase_fold"/>
</dbReference>
<dbReference type="AlphaFoldDB" id="A0AAD5X8G6"/>
<dbReference type="Gene3D" id="3.40.50.1820">
    <property type="entry name" value="alpha/beta hydrolase"/>
    <property type="match status" value="1"/>
</dbReference>
<dbReference type="InterPro" id="IPR052214">
    <property type="entry name" value="DAG_Lipase-Related"/>
</dbReference>
<evidence type="ECO:0000256" key="4">
    <source>
        <dbReference type="ARBA" id="ARBA00022553"/>
    </source>
</evidence>
<evidence type="ECO:0000313" key="19">
    <source>
        <dbReference type="Proteomes" id="UP001212841"/>
    </source>
</evidence>
<evidence type="ECO:0000256" key="15">
    <source>
        <dbReference type="SAM" id="MobiDB-lite"/>
    </source>
</evidence>
<dbReference type="InterPro" id="IPR002921">
    <property type="entry name" value="Fungal_lipase-type"/>
</dbReference>
<keyword evidence="3" id="KW-1003">Cell membrane</keyword>
<dbReference type="PANTHER" id="PTHR45792:SF8">
    <property type="entry name" value="DIACYLGLYCEROL LIPASE-ALPHA"/>
    <property type="match status" value="1"/>
</dbReference>
<comment type="subcellular location">
    <subcellularLocation>
        <location evidence="2">Cell membrane</location>
        <topology evidence="2">Multi-pass membrane protein</topology>
    </subcellularLocation>
</comment>
<dbReference type="GO" id="GO:0046340">
    <property type="term" value="P:diacylglycerol catabolic process"/>
    <property type="evidence" value="ECO:0007669"/>
    <property type="project" value="TreeGrafter"/>
</dbReference>
<keyword evidence="10 16" id="KW-1133">Transmembrane helix</keyword>
<evidence type="ECO:0000256" key="12">
    <source>
        <dbReference type="ARBA" id="ARBA00023136"/>
    </source>
</evidence>
<comment type="caution">
    <text evidence="18">The sequence shown here is derived from an EMBL/GenBank/DDBJ whole genome shotgun (WGS) entry which is preliminary data.</text>
</comment>
<protein>
    <recommendedName>
        <fullName evidence="14">sn-1-specific diacylglycerol lipase</fullName>
        <ecNumber evidence="14">3.1.1.116</ecNumber>
    </recommendedName>
</protein>
<feature type="domain" description="Fungal lipase-type" evidence="17">
    <location>
        <begin position="316"/>
        <end position="454"/>
    </location>
</feature>
<sequence length="775" mass="86388">MVVELIVEVAMVALSMSGTVNNKGPRRFVSPLVHIHLFLAFCEIVVQSYGIHLAFVRHILTFPLPDECPTAINISALTLLRLVVIWGFLALMLYSITLLLFLIASKTKNPTGNDMNKYTALWRRRFKQLLLRGGGRYEETVASDEVMRDVAGEFADFFKDVDWSASDVAVGLILLKREQKRVMEAKEAGTLLRVKKKRLAGALRDMPSHGSLSTIESGTTLASDVPLTEIDPRKPHPARPMLSPSYGRDSPFTEPPLTRDDLAEMIHYSHYAEIVYNHAEYSALGPELIVRASPQNDWYKAPYMVCLDHDRKKVIIAVRGTYSMVDLLVDLKIALEPVPFIEDPTAEGKPVEVEWCHSGVYKTVENIMQDIREDDVFGKLREMGHENYGIVLCGHSLGGGVAALLAYYLWVEGYRDIHCYAFEPPGCLATTRLAKFMDQFVTSVVLGDDFIARLGRNSMEILKSDISRVLASCHVPKWQVFGGALGACCFPRYRKKRLRWEEVKDGQWRRLHKDDMEQIVGRVRSLPRRWRRKMSVFINEVEQKAEQVGGAIQNAVNTGRGTTPGPADSPLPEEGKEAAEADSATERASSSAPTLTPPPSTPITSTASSSSSSPPLSSASSVSSTPTLVSRPQHNRTISTFTTFTASFDDLEAGPIAPVVTPPLHLPGRILYIEKLRDFGGHLDPTTISVSQSGTDPYAGLGATDPLRKIAISTKTLRYYERRKDRKYVYVPRWADRNEFQEIIVSRSMISDHSPWAILREFEGAPAGWPLRTTS</sequence>
<feature type="region of interest" description="Disordered" evidence="15">
    <location>
        <begin position="554"/>
        <end position="634"/>
    </location>
</feature>
<keyword evidence="4" id="KW-0597">Phosphoprotein</keyword>
<evidence type="ECO:0000256" key="8">
    <source>
        <dbReference type="ARBA" id="ARBA00022837"/>
    </source>
</evidence>
<evidence type="ECO:0000256" key="1">
    <source>
        <dbReference type="ARBA" id="ARBA00001913"/>
    </source>
</evidence>
<feature type="transmembrane region" description="Helical" evidence="16">
    <location>
        <begin position="83"/>
        <end position="104"/>
    </location>
</feature>
<organism evidence="18 19">
    <name type="scientific">Rhizophlyctis rosea</name>
    <dbReference type="NCBI Taxonomy" id="64517"/>
    <lineage>
        <taxon>Eukaryota</taxon>
        <taxon>Fungi</taxon>
        <taxon>Fungi incertae sedis</taxon>
        <taxon>Chytridiomycota</taxon>
        <taxon>Chytridiomycota incertae sedis</taxon>
        <taxon>Chytridiomycetes</taxon>
        <taxon>Rhizophlyctidales</taxon>
        <taxon>Rhizophlyctidaceae</taxon>
        <taxon>Rhizophlyctis</taxon>
    </lineage>
</organism>
<evidence type="ECO:0000256" key="16">
    <source>
        <dbReference type="SAM" id="Phobius"/>
    </source>
</evidence>
<gene>
    <name evidence="18" type="ORF">HK097_000096</name>
</gene>
<dbReference type="EMBL" id="JADGJD010000100">
    <property type="protein sequence ID" value="KAJ3055017.1"/>
    <property type="molecule type" value="Genomic_DNA"/>
</dbReference>
<evidence type="ECO:0000256" key="2">
    <source>
        <dbReference type="ARBA" id="ARBA00004651"/>
    </source>
</evidence>
<dbReference type="GO" id="GO:0046872">
    <property type="term" value="F:metal ion binding"/>
    <property type="evidence" value="ECO:0007669"/>
    <property type="project" value="UniProtKB-KW"/>
</dbReference>
<evidence type="ECO:0000256" key="10">
    <source>
        <dbReference type="ARBA" id="ARBA00022989"/>
    </source>
</evidence>
<dbReference type="CDD" id="cd00519">
    <property type="entry name" value="Lipase_3"/>
    <property type="match status" value="1"/>
</dbReference>
<evidence type="ECO:0000256" key="3">
    <source>
        <dbReference type="ARBA" id="ARBA00022475"/>
    </source>
</evidence>
<keyword evidence="9" id="KW-0442">Lipid degradation</keyword>
<evidence type="ECO:0000259" key="17">
    <source>
        <dbReference type="Pfam" id="PF01764"/>
    </source>
</evidence>
<dbReference type="GO" id="GO:0019369">
    <property type="term" value="P:arachidonate metabolic process"/>
    <property type="evidence" value="ECO:0007669"/>
    <property type="project" value="TreeGrafter"/>
</dbReference>
<feature type="transmembrane region" description="Helical" evidence="16">
    <location>
        <begin position="388"/>
        <end position="410"/>
    </location>
</feature>
<reference evidence="18" key="1">
    <citation type="submission" date="2020-05" db="EMBL/GenBank/DDBJ databases">
        <title>Phylogenomic resolution of chytrid fungi.</title>
        <authorList>
            <person name="Stajich J.E."/>
            <person name="Amses K."/>
            <person name="Simmons R."/>
            <person name="Seto K."/>
            <person name="Myers J."/>
            <person name="Bonds A."/>
            <person name="Quandt C.A."/>
            <person name="Barry K."/>
            <person name="Liu P."/>
            <person name="Grigoriev I."/>
            <person name="Longcore J.E."/>
            <person name="James T.Y."/>
        </authorList>
    </citation>
    <scope>NUCLEOTIDE SEQUENCE</scope>
    <source>
        <strain evidence="18">JEL0318</strain>
    </source>
</reference>
<dbReference type="Pfam" id="PF01764">
    <property type="entry name" value="Lipase_3"/>
    <property type="match status" value="1"/>
</dbReference>
<keyword evidence="8" id="KW-0106">Calcium</keyword>
<evidence type="ECO:0000256" key="11">
    <source>
        <dbReference type="ARBA" id="ARBA00023098"/>
    </source>
</evidence>
<comment type="cofactor">
    <cofactor evidence="1">
        <name>Ca(2+)</name>
        <dbReference type="ChEBI" id="CHEBI:29108"/>
    </cofactor>
</comment>